<evidence type="ECO:0000313" key="4">
    <source>
        <dbReference type="EMBL" id="CAD6939636.1"/>
    </source>
</evidence>
<dbReference type="InterPro" id="IPR045967">
    <property type="entry name" value="HAM1-like_N"/>
</dbReference>
<comment type="caution">
    <text evidence="4">The sequence shown here is derived from an EMBL/GenBank/DDBJ whole genome shotgun (WGS) entry which is preliminary data.</text>
</comment>
<keyword evidence="1" id="KW-0233">DNA recombination</keyword>
<evidence type="ECO:0000313" key="5">
    <source>
        <dbReference type="Proteomes" id="UP000836402"/>
    </source>
</evidence>
<dbReference type="EMBL" id="CAJHJG010004247">
    <property type="protein sequence ID" value="CAD6939636.1"/>
    <property type="molecule type" value="Genomic_DNA"/>
</dbReference>
<keyword evidence="5" id="KW-1185">Reference proteome</keyword>
<dbReference type="Gene3D" id="3.40.50.300">
    <property type="entry name" value="P-loop containing nucleotide triphosphate hydrolases"/>
    <property type="match status" value="1"/>
</dbReference>
<comment type="cofactor">
    <cofactor evidence="1">
        <name>Mg(2+)</name>
        <dbReference type="ChEBI" id="CHEBI:18420"/>
    </cofactor>
</comment>
<dbReference type="SUPFAM" id="SSF52540">
    <property type="entry name" value="P-loop containing nucleoside triphosphate hydrolases"/>
    <property type="match status" value="2"/>
</dbReference>
<dbReference type="Pfam" id="PF19343">
    <property type="entry name" value="HAM1_N"/>
    <property type="match status" value="1"/>
</dbReference>
<dbReference type="Pfam" id="PF21530">
    <property type="entry name" value="Pif1_2B_dom"/>
    <property type="match status" value="1"/>
</dbReference>
<keyword evidence="1" id="KW-0547">Nucleotide-binding</keyword>
<organism evidence="4 5">
    <name type="scientific">Tilletia caries</name>
    <name type="common">wheat bunt fungus</name>
    <dbReference type="NCBI Taxonomy" id="13290"/>
    <lineage>
        <taxon>Eukaryota</taxon>
        <taxon>Fungi</taxon>
        <taxon>Dikarya</taxon>
        <taxon>Basidiomycota</taxon>
        <taxon>Ustilaginomycotina</taxon>
        <taxon>Exobasidiomycetes</taxon>
        <taxon>Tilletiales</taxon>
        <taxon>Tilletiaceae</taxon>
        <taxon>Tilletia</taxon>
    </lineage>
</organism>
<keyword evidence="1" id="KW-0347">Helicase</keyword>
<feature type="region of interest" description="Disordered" evidence="2">
    <location>
        <begin position="303"/>
        <end position="331"/>
    </location>
</feature>
<feature type="compositionally biased region" description="Basic and acidic residues" evidence="2">
    <location>
        <begin position="583"/>
        <end position="596"/>
    </location>
</feature>
<dbReference type="InterPro" id="IPR027417">
    <property type="entry name" value="P-loop_NTPase"/>
</dbReference>
<dbReference type="Pfam" id="PF05970">
    <property type="entry name" value="PIF1"/>
    <property type="match status" value="1"/>
</dbReference>
<dbReference type="PANTHER" id="PTHR10492:SF102">
    <property type="entry name" value="ATP-DEPENDENT DNA HELICASE"/>
    <property type="match status" value="1"/>
</dbReference>
<keyword evidence="1" id="KW-0227">DNA damage</keyword>
<dbReference type="InterPro" id="IPR049163">
    <property type="entry name" value="Pif1-like_2B_dom"/>
</dbReference>
<keyword evidence="1" id="KW-0234">DNA repair</keyword>
<protein>
    <recommendedName>
        <fullName evidence="1">ATP-dependent DNA helicase</fullName>
        <ecNumber evidence="1">5.6.2.3</ecNumber>
    </recommendedName>
</protein>
<name>A0ABN7J1U2_9BASI</name>
<comment type="similarity">
    <text evidence="1">Belongs to the helicase family.</text>
</comment>
<accession>A0ABN7J1U2</accession>
<dbReference type="PANTHER" id="PTHR10492">
    <property type="match status" value="1"/>
</dbReference>
<dbReference type="EC" id="5.6.2.3" evidence="1"/>
<dbReference type="SUPFAM" id="SSF56112">
    <property type="entry name" value="Protein kinase-like (PK-like)"/>
    <property type="match status" value="1"/>
</dbReference>
<dbReference type="InterPro" id="IPR011009">
    <property type="entry name" value="Kinase-like_dom_sf"/>
</dbReference>
<keyword evidence="1" id="KW-0378">Hydrolase</keyword>
<evidence type="ECO:0000256" key="1">
    <source>
        <dbReference type="RuleBase" id="RU363044"/>
    </source>
</evidence>
<dbReference type="Proteomes" id="UP000836402">
    <property type="component" value="Unassembled WGS sequence"/>
</dbReference>
<dbReference type="Gene3D" id="3.30.200.20">
    <property type="entry name" value="Phosphorylase Kinase, domain 1"/>
    <property type="match status" value="1"/>
</dbReference>
<comment type="catalytic activity">
    <reaction evidence="1">
        <text>ATP + H2O = ADP + phosphate + H(+)</text>
        <dbReference type="Rhea" id="RHEA:13065"/>
        <dbReference type="ChEBI" id="CHEBI:15377"/>
        <dbReference type="ChEBI" id="CHEBI:15378"/>
        <dbReference type="ChEBI" id="CHEBI:30616"/>
        <dbReference type="ChEBI" id="CHEBI:43474"/>
        <dbReference type="ChEBI" id="CHEBI:456216"/>
        <dbReference type="EC" id="5.6.2.3"/>
    </reaction>
</comment>
<feature type="domain" description="Protein kinase" evidence="3">
    <location>
        <begin position="28"/>
        <end position="446"/>
    </location>
</feature>
<sequence>MRSHSVAQTQTLQVQTHARSGRHMINQYIFLHELGRGVYGQVRLALDSNTLSDGDDDDHGRLVGVKIVQRQPRKRLKIGGGGLGPSTNSAAAASARSRGALLLTTDAKVKREVDILKKLHHHDVVSLLEVIDDPDSITAPIQARPARLSARVVAGLKRVLEQIIKLGDSKNGDDQIQDFLYNTSRASFDADVGNLSKEGNEHLHAAFDNLRSIIETFAGGRSLDPLLESVRKIIDDVRQDERLTNYWNEIDSYVERLLFDEGFVTSSKAARKADDLYEKAQKLLESNAGWKRDAEALNEQLSSTATRSATTLRPPSSLTPCQTLTRTSPSSSWTVSASLPSRLPVSLLMSSTDGFPAPRPFLVFQFAVQWYSGDRVRFGPGPPAVAVEGTVTRRVLPVDRDGSPLNTYLYFPQRMDAEEVEGVSMLWRRGIRRELAYFNTLLHQFRQFETDEAGTTLELRTEGPAREIATVLHYGAGARRTPRAFYVHRSVDDGPSRLSYNSELYEPLSYPILFPQGTPGWPLPGWTQREYYRFLLLSERRFRDFAMLGSLYTIDMMCRIEDQRLDFITKGLARARQNSRAPAPHEIDEHDPEHGGIDPASFDLHLQSSFVGSRSYRAEHLEKEIPLEQLDKIVSGEVPPETQPRLRALVLKFMRHADDHIVRRDGSLNTNSRCNKEGRCVWGFPQPITPETTVDPVTERIVYRRRTAQDQMIAQYPPLILLAWEGHAHIDFSVSLESFVYIFKYIHKGPDYVDFRFAEPAQDFEEAANRAADDYIRARYLSATEATWRLMAFDLTSKTPSVARLGVHEPGANVPQYSVSAATPGSDASSLTRYFLRPDVFSDMTYSTYNQSVTFRRATDEELADPEVLQDTESLEKTEPGQRFRAQVVKRRTRGVKVARIKAVRPGAGEIFYIQGLFAGADEATLTMQEAIAVFTPAKQLRFLYCLLIVDGALALNMWEEFRRNLSRDFLPVALGREPTDEEVRNAANSALRDVGRILAGMGKFPAEYGLDVEIIQSVEADVDRDFFAMRGDELRQTAARSRLRFTATQRALYDELMLSVNRPSESKLHLIQGRAGRGKTFVVQAVINQLRADGHVLAVSGATGLSASAFVRGSTVHKMFSIPVVDDMDATAVTSRLKSEDRMAGFLLACSAIIIDEIWALHRSVIEAVDIVMRLITGTDRPFGGKVVFGVGDPRQTAPVVKGGGKTQIIENSFLSSPLFDRFKLHELTDSMRNGDDIAFSDWVDEVGDDWSDASINISSFFQSTVTVQDAQDFLFPANITADPIASSMRAFLSPYNVAVAEFNGRVLDTLPGNATVIRSFDGVKGDVEEGQENLASPDYLNSLNQPGTPPHQLQLKAGALCVVMRNFSAADGLVKNAKVAVVRAGQRSVTVRVLGTRSEFTLPKITFEFQPAYSPFVIVRKQIPLRLAYALTDASISRCRHRSQSVALLSDSNAEHVNGVNGAHAIQVNNIVYREFVKARPRPGAPAGAGAAAQE</sequence>
<dbReference type="PROSITE" id="PS50011">
    <property type="entry name" value="PROTEIN_KINASE_DOM"/>
    <property type="match status" value="1"/>
</dbReference>
<proteinExistence type="inferred from homology"/>
<evidence type="ECO:0000256" key="2">
    <source>
        <dbReference type="SAM" id="MobiDB-lite"/>
    </source>
</evidence>
<dbReference type="InterPro" id="IPR000719">
    <property type="entry name" value="Prot_kinase_dom"/>
</dbReference>
<feature type="compositionally biased region" description="Polar residues" evidence="2">
    <location>
        <begin position="316"/>
        <end position="326"/>
    </location>
</feature>
<feature type="compositionally biased region" description="Low complexity" evidence="2">
    <location>
        <begin position="303"/>
        <end position="315"/>
    </location>
</feature>
<keyword evidence="1" id="KW-0067">ATP-binding</keyword>
<feature type="region of interest" description="Disordered" evidence="2">
    <location>
        <begin position="578"/>
        <end position="598"/>
    </location>
</feature>
<evidence type="ECO:0000259" key="3">
    <source>
        <dbReference type="PROSITE" id="PS50011"/>
    </source>
</evidence>
<dbReference type="InterPro" id="IPR010285">
    <property type="entry name" value="DNA_helicase_pif1-like_DEAD"/>
</dbReference>
<reference evidence="4" key="1">
    <citation type="submission" date="2020-10" db="EMBL/GenBank/DDBJ databases">
        <authorList>
            <person name="Sedaghatjoo S."/>
        </authorList>
    </citation>
    <scope>NUCLEOTIDE SEQUENCE</scope>
    <source>
        <strain evidence="4">AZH3</strain>
    </source>
</reference>
<gene>
    <name evidence="4" type="ORF">JKIAZH3_G9781</name>
</gene>